<dbReference type="EMBL" id="CAJVPK010004367">
    <property type="protein sequence ID" value="CAG8636128.1"/>
    <property type="molecule type" value="Genomic_DNA"/>
</dbReference>
<organism evidence="2 3">
    <name type="scientific">Diversispora eburnea</name>
    <dbReference type="NCBI Taxonomy" id="1213867"/>
    <lineage>
        <taxon>Eukaryota</taxon>
        <taxon>Fungi</taxon>
        <taxon>Fungi incertae sedis</taxon>
        <taxon>Mucoromycota</taxon>
        <taxon>Glomeromycotina</taxon>
        <taxon>Glomeromycetes</taxon>
        <taxon>Diversisporales</taxon>
        <taxon>Diversisporaceae</taxon>
        <taxon>Diversispora</taxon>
    </lineage>
</organism>
<feature type="compositionally biased region" description="Polar residues" evidence="1">
    <location>
        <begin position="18"/>
        <end position="38"/>
    </location>
</feature>
<evidence type="ECO:0000256" key="1">
    <source>
        <dbReference type="SAM" id="MobiDB-lite"/>
    </source>
</evidence>
<comment type="caution">
    <text evidence="2">The sequence shown here is derived from an EMBL/GenBank/DDBJ whole genome shotgun (WGS) entry which is preliminary data.</text>
</comment>
<feature type="compositionally biased region" description="Low complexity" evidence="1">
    <location>
        <begin position="39"/>
        <end position="53"/>
    </location>
</feature>
<keyword evidence="3" id="KW-1185">Reference proteome</keyword>
<name>A0A9N9GZD8_9GLOM</name>
<evidence type="ECO:0000313" key="3">
    <source>
        <dbReference type="Proteomes" id="UP000789706"/>
    </source>
</evidence>
<dbReference type="AlphaFoldDB" id="A0A9N9GZD8"/>
<protein>
    <submittedName>
        <fullName evidence="2">3609_t:CDS:1</fullName>
    </submittedName>
</protein>
<reference evidence="2" key="1">
    <citation type="submission" date="2021-06" db="EMBL/GenBank/DDBJ databases">
        <authorList>
            <person name="Kallberg Y."/>
            <person name="Tangrot J."/>
            <person name="Rosling A."/>
        </authorList>
    </citation>
    <scope>NUCLEOTIDE SEQUENCE</scope>
    <source>
        <strain evidence="2">AZ414A</strain>
    </source>
</reference>
<feature type="non-terminal residue" evidence="2">
    <location>
        <position position="1"/>
    </location>
</feature>
<gene>
    <name evidence="2" type="ORF">DEBURN_LOCUS10976</name>
</gene>
<accession>A0A9N9GZD8</accession>
<dbReference type="Proteomes" id="UP000789706">
    <property type="component" value="Unassembled WGS sequence"/>
</dbReference>
<feature type="non-terminal residue" evidence="2">
    <location>
        <position position="53"/>
    </location>
</feature>
<feature type="region of interest" description="Disordered" evidence="1">
    <location>
        <begin position="1"/>
        <end position="53"/>
    </location>
</feature>
<evidence type="ECO:0000313" key="2">
    <source>
        <dbReference type="EMBL" id="CAG8636128.1"/>
    </source>
</evidence>
<proteinExistence type="predicted"/>
<sequence length="53" mass="5854">VCYDKYDENNPELKTIVDKTNPNNSLDNNIQSAKIQRNTSFSSQASSSSAQTS</sequence>